<dbReference type="AlphaFoldDB" id="A0A1I6YZZ9"/>
<keyword evidence="1" id="KW-0812">Transmembrane</keyword>
<reference evidence="3" key="1">
    <citation type="submission" date="2016-10" db="EMBL/GenBank/DDBJ databases">
        <authorList>
            <person name="Varghese N."/>
            <person name="Submissions S."/>
        </authorList>
    </citation>
    <scope>NUCLEOTIDE SEQUENCE [LARGE SCALE GENOMIC DNA]</scope>
    <source>
        <strain evidence="3">DSM 46136</strain>
    </source>
</reference>
<dbReference type="RefSeq" id="WP_139245737.1">
    <property type="nucleotide sequence ID" value="NZ_FPBA01000004.1"/>
</dbReference>
<dbReference type="Proteomes" id="UP000199546">
    <property type="component" value="Unassembled WGS sequence"/>
</dbReference>
<proteinExistence type="predicted"/>
<protein>
    <recommendedName>
        <fullName evidence="4">PH domain-containing protein</fullName>
    </recommendedName>
</protein>
<dbReference type="OrthoDB" id="5197687at2"/>
<dbReference type="STRING" id="1296565.SAMN05660657_01539"/>
<organism evidence="2 3">
    <name type="scientific">Geodermatophilus amargosae</name>
    <dbReference type="NCBI Taxonomy" id="1296565"/>
    <lineage>
        <taxon>Bacteria</taxon>
        <taxon>Bacillati</taxon>
        <taxon>Actinomycetota</taxon>
        <taxon>Actinomycetes</taxon>
        <taxon>Geodermatophilales</taxon>
        <taxon>Geodermatophilaceae</taxon>
        <taxon>Geodermatophilus</taxon>
    </lineage>
</organism>
<sequence length="214" mass="21943">MADGRHTTAAGTAPGVPRVPAGRRRAAMAGTGLLLAVLCGLCAAWGHAVLDSGAMWPAVLVTAVVLLAASGLFSRVRHDVPGRLRLEGTVLIGWTPLGEHGVDLAGVTAVSVGSDAELGGIVSLRLAADHGHLLVPWSRLNALPEAGEVRRLLVERHGRRALVLPRILCDAWDLPAPPEEPPTAGVPRDGVARLITALTLVGSITAGTAGVLLA</sequence>
<keyword evidence="3" id="KW-1185">Reference proteome</keyword>
<keyword evidence="1" id="KW-0472">Membrane</keyword>
<keyword evidence="1" id="KW-1133">Transmembrane helix</keyword>
<dbReference type="EMBL" id="FPBA01000004">
    <property type="protein sequence ID" value="SFT56047.1"/>
    <property type="molecule type" value="Genomic_DNA"/>
</dbReference>
<evidence type="ECO:0000313" key="2">
    <source>
        <dbReference type="EMBL" id="SFT56047.1"/>
    </source>
</evidence>
<feature type="transmembrane region" description="Helical" evidence="1">
    <location>
        <begin position="54"/>
        <end position="73"/>
    </location>
</feature>
<accession>A0A1I6YZZ9</accession>
<evidence type="ECO:0000256" key="1">
    <source>
        <dbReference type="SAM" id="Phobius"/>
    </source>
</evidence>
<evidence type="ECO:0000313" key="3">
    <source>
        <dbReference type="Proteomes" id="UP000199546"/>
    </source>
</evidence>
<feature type="transmembrane region" description="Helical" evidence="1">
    <location>
        <begin position="26"/>
        <end position="48"/>
    </location>
</feature>
<evidence type="ECO:0008006" key="4">
    <source>
        <dbReference type="Google" id="ProtNLM"/>
    </source>
</evidence>
<name>A0A1I6YZZ9_9ACTN</name>
<gene>
    <name evidence="2" type="ORF">SAMN05660657_01539</name>
</gene>